<evidence type="ECO:0000256" key="1">
    <source>
        <dbReference type="ARBA" id="ARBA00001436"/>
    </source>
</evidence>
<dbReference type="GO" id="GO:0004383">
    <property type="term" value="F:guanylate cyclase activity"/>
    <property type="evidence" value="ECO:0007669"/>
    <property type="project" value="UniProtKB-EC"/>
</dbReference>
<evidence type="ECO:0000259" key="14">
    <source>
        <dbReference type="PROSITE" id="PS50125"/>
    </source>
</evidence>
<dbReference type="Pfam" id="PF00211">
    <property type="entry name" value="Guanylate_cyc"/>
    <property type="match status" value="1"/>
</dbReference>
<comment type="catalytic activity">
    <reaction evidence="1">
        <text>GTP = 3',5'-cyclic GMP + diphosphate</text>
        <dbReference type="Rhea" id="RHEA:13665"/>
        <dbReference type="ChEBI" id="CHEBI:33019"/>
        <dbReference type="ChEBI" id="CHEBI:37565"/>
        <dbReference type="ChEBI" id="CHEBI:57746"/>
        <dbReference type="EC" id="4.6.1.2"/>
    </reaction>
</comment>
<evidence type="ECO:0000256" key="8">
    <source>
        <dbReference type="ARBA" id="ARBA00022840"/>
    </source>
</evidence>
<feature type="signal peptide" evidence="13">
    <location>
        <begin position="1"/>
        <end position="17"/>
    </location>
</feature>
<evidence type="ECO:0000256" key="4">
    <source>
        <dbReference type="ARBA" id="ARBA00012201"/>
    </source>
</evidence>
<evidence type="ECO:0000256" key="6">
    <source>
        <dbReference type="ARBA" id="ARBA00022723"/>
    </source>
</evidence>
<dbReference type="WBParaSite" id="scaffold15824_cov277.g18035">
    <property type="protein sequence ID" value="scaffold15824_cov277.g18035"/>
    <property type="gene ID" value="scaffold15824_cov277.g18035"/>
</dbReference>
<feature type="chain" id="PRO_5037686944" description="adenylate cyclase" evidence="13">
    <location>
        <begin position="18"/>
        <end position="201"/>
    </location>
</feature>
<sequence>MISLLLLLIFITRITEYERKSEASCNVAFKNEERDVQLMQDINRMFASIPNFKEYWSECDHTRKLECLRLLNEIVCEFDKLLSKPKFSCIEKIKTVASTYMAAAGLTDSDNADNSPERNAVVIVEFAQAMASVLDQLNIDSFQNFELRIGINVGPVVAGVLGQKPQYDIWGNSVNIASRMDSSGVIGYIQIISGFIEEKLI</sequence>
<evidence type="ECO:0000256" key="12">
    <source>
        <dbReference type="ARBA" id="ARBA00023239"/>
    </source>
</evidence>
<dbReference type="GO" id="GO:0007193">
    <property type="term" value="P:adenylate cyclase-inhibiting G protein-coupled receptor signaling pathway"/>
    <property type="evidence" value="ECO:0007669"/>
    <property type="project" value="TreeGrafter"/>
</dbReference>
<evidence type="ECO:0000313" key="15">
    <source>
        <dbReference type="Proteomes" id="UP000887561"/>
    </source>
</evidence>
<reference evidence="16" key="1">
    <citation type="submission" date="2022-11" db="UniProtKB">
        <authorList>
            <consortium name="WormBaseParasite"/>
        </authorList>
    </citation>
    <scope>IDENTIFICATION</scope>
</reference>
<keyword evidence="8" id="KW-0067">ATP-binding</keyword>
<keyword evidence="7" id="KW-0547">Nucleotide-binding</keyword>
<keyword evidence="9" id="KW-0460">Magnesium</keyword>
<dbReference type="InterPro" id="IPR029787">
    <property type="entry name" value="Nucleotide_cyclase"/>
</dbReference>
<comment type="catalytic activity">
    <reaction evidence="2">
        <text>ATP = 3',5'-cyclic AMP + diphosphate</text>
        <dbReference type="Rhea" id="RHEA:15389"/>
        <dbReference type="ChEBI" id="CHEBI:30616"/>
        <dbReference type="ChEBI" id="CHEBI:33019"/>
        <dbReference type="ChEBI" id="CHEBI:58165"/>
        <dbReference type="EC" id="4.6.1.1"/>
    </reaction>
</comment>
<keyword evidence="12" id="KW-0456">Lyase</keyword>
<proteinExistence type="predicted"/>
<protein>
    <recommendedName>
        <fullName evidence="4">adenylate cyclase</fullName>
        <ecNumber evidence="4">4.6.1.1</ecNumber>
    </recommendedName>
</protein>
<evidence type="ECO:0000256" key="9">
    <source>
        <dbReference type="ARBA" id="ARBA00022842"/>
    </source>
</evidence>
<keyword evidence="11" id="KW-0472">Membrane</keyword>
<dbReference type="GO" id="GO:0046872">
    <property type="term" value="F:metal ion binding"/>
    <property type="evidence" value="ECO:0007669"/>
    <property type="project" value="UniProtKB-KW"/>
</dbReference>
<keyword evidence="15" id="KW-1185">Reference proteome</keyword>
<evidence type="ECO:0000256" key="3">
    <source>
        <dbReference type="ARBA" id="ARBA00004141"/>
    </source>
</evidence>
<dbReference type="GO" id="GO:0005524">
    <property type="term" value="F:ATP binding"/>
    <property type="evidence" value="ECO:0007669"/>
    <property type="project" value="UniProtKB-KW"/>
</dbReference>
<keyword evidence="5" id="KW-0812">Transmembrane</keyword>
<dbReference type="PANTHER" id="PTHR45627">
    <property type="entry name" value="ADENYLATE CYCLASE TYPE 1"/>
    <property type="match status" value="1"/>
</dbReference>
<keyword evidence="6" id="KW-0479">Metal-binding</keyword>
<dbReference type="PROSITE" id="PS50125">
    <property type="entry name" value="GUANYLATE_CYCLASE_2"/>
    <property type="match status" value="1"/>
</dbReference>
<dbReference type="GO" id="GO:0004016">
    <property type="term" value="F:adenylate cyclase activity"/>
    <property type="evidence" value="ECO:0007669"/>
    <property type="project" value="UniProtKB-EC"/>
</dbReference>
<evidence type="ECO:0000256" key="11">
    <source>
        <dbReference type="ARBA" id="ARBA00023136"/>
    </source>
</evidence>
<dbReference type="FunFam" id="3.30.70.1230:FF:000008">
    <property type="entry name" value="Adenylate cyclase type 9"/>
    <property type="match status" value="1"/>
</dbReference>
<organism evidence="15 16">
    <name type="scientific">Meloidogyne javanica</name>
    <name type="common">Root-knot nematode worm</name>
    <dbReference type="NCBI Taxonomy" id="6303"/>
    <lineage>
        <taxon>Eukaryota</taxon>
        <taxon>Metazoa</taxon>
        <taxon>Ecdysozoa</taxon>
        <taxon>Nematoda</taxon>
        <taxon>Chromadorea</taxon>
        <taxon>Rhabditida</taxon>
        <taxon>Tylenchina</taxon>
        <taxon>Tylenchomorpha</taxon>
        <taxon>Tylenchoidea</taxon>
        <taxon>Meloidogynidae</taxon>
        <taxon>Meloidogyninae</taxon>
        <taxon>Meloidogyne</taxon>
        <taxon>Meloidogyne incognita group</taxon>
    </lineage>
</organism>
<dbReference type="GO" id="GO:0006171">
    <property type="term" value="P:cAMP biosynthetic process"/>
    <property type="evidence" value="ECO:0007669"/>
    <property type="project" value="TreeGrafter"/>
</dbReference>
<dbReference type="EC" id="4.6.1.1" evidence="4"/>
<accession>A0A915LPE1</accession>
<evidence type="ECO:0000256" key="7">
    <source>
        <dbReference type="ARBA" id="ARBA00022741"/>
    </source>
</evidence>
<evidence type="ECO:0000256" key="2">
    <source>
        <dbReference type="ARBA" id="ARBA00001593"/>
    </source>
</evidence>
<dbReference type="InterPro" id="IPR001054">
    <property type="entry name" value="A/G_cyclase"/>
</dbReference>
<dbReference type="Gene3D" id="3.30.70.1230">
    <property type="entry name" value="Nucleotide cyclase"/>
    <property type="match status" value="1"/>
</dbReference>
<evidence type="ECO:0000313" key="16">
    <source>
        <dbReference type="WBParaSite" id="scaffold15824_cov277.g18035"/>
    </source>
</evidence>
<dbReference type="PANTHER" id="PTHR45627:SF12">
    <property type="entry name" value="ADENYLATE CYCLASE TYPE 2"/>
    <property type="match status" value="1"/>
</dbReference>
<comment type="subcellular location">
    <subcellularLocation>
        <location evidence="3">Membrane</location>
        <topology evidence="3">Multi-pass membrane protein</topology>
    </subcellularLocation>
</comment>
<dbReference type="GO" id="GO:0007189">
    <property type="term" value="P:adenylate cyclase-activating G protein-coupled receptor signaling pathway"/>
    <property type="evidence" value="ECO:0007669"/>
    <property type="project" value="TreeGrafter"/>
</dbReference>
<dbReference type="GO" id="GO:0035556">
    <property type="term" value="P:intracellular signal transduction"/>
    <property type="evidence" value="ECO:0007669"/>
    <property type="project" value="InterPro"/>
</dbReference>
<dbReference type="SMART" id="SM00044">
    <property type="entry name" value="CYCc"/>
    <property type="match status" value="1"/>
</dbReference>
<dbReference type="Proteomes" id="UP000887561">
    <property type="component" value="Unplaced"/>
</dbReference>
<keyword evidence="10" id="KW-1133">Transmembrane helix</keyword>
<dbReference type="CDD" id="cd07556">
    <property type="entry name" value="Nucleotidyl_cyc_III"/>
    <property type="match status" value="1"/>
</dbReference>
<dbReference type="GO" id="GO:0005886">
    <property type="term" value="C:plasma membrane"/>
    <property type="evidence" value="ECO:0007669"/>
    <property type="project" value="TreeGrafter"/>
</dbReference>
<feature type="domain" description="Guanylate cyclase" evidence="14">
    <location>
        <begin position="43"/>
        <end position="181"/>
    </location>
</feature>
<evidence type="ECO:0000256" key="5">
    <source>
        <dbReference type="ARBA" id="ARBA00022692"/>
    </source>
</evidence>
<dbReference type="SUPFAM" id="SSF55073">
    <property type="entry name" value="Nucleotide cyclase"/>
    <property type="match status" value="1"/>
</dbReference>
<evidence type="ECO:0000256" key="13">
    <source>
        <dbReference type="SAM" id="SignalP"/>
    </source>
</evidence>
<dbReference type="AlphaFoldDB" id="A0A915LPE1"/>
<name>A0A915LPE1_MELJA</name>
<evidence type="ECO:0000256" key="10">
    <source>
        <dbReference type="ARBA" id="ARBA00022989"/>
    </source>
</evidence>
<keyword evidence="13" id="KW-0732">Signal</keyword>